<dbReference type="InterPro" id="IPR000244">
    <property type="entry name" value="Ribosomal_bL9"/>
</dbReference>
<dbReference type="Pfam" id="PF03948">
    <property type="entry name" value="Ribosomal_L9_C"/>
    <property type="match status" value="1"/>
</dbReference>
<evidence type="ECO:0000259" key="9">
    <source>
        <dbReference type="PROSITE" id="PS00651"/>
    </source>
</evidence>
<comment type="caution">
    <text evidence="10">The sequence shown here is derived from an EMBL/GenBank/DDBJ whole genome shotgun (WGS) entry which is preliminary data.</text>
</comment>
<dbReference type="InterPro" id="IPR020070">
    <property type="entry name" value="Ribosomal_bL9_N"/>
</dbReference>
<accession>A0A3E2BQ92</accession>
<dbReference type="EMBL" id="QUAH01000001">
    <property type="protein sequence ID" value="RFT16874.1"/>
    <property type="molecule type" value="Genomic_DNA"/>
</dbReference>
<name>A0A3E2BQ92_9BACT</name>
<sequence length="160" mass="18185">MKIILLENVEKVGRKGDILEVAPGFARNYLIPRKLAMEVTPGNLKSVEMQQKALRKKLEKERLTYQELIKKLNQVTLTFVRKSSEKDIIFGSVSAADIQEELARQGFEIDRKKIVLEEPIKRLGTFSVPVKVYHEDRAEIKVVVVKEEAPAPDSQTEPTA</sequence>
<dbReference type="Gene3D" id="3.40.5.10">
    <property type="entry name" value="Ribosomal protein L9, N-terminal domain"/>
    <property type="match status" value="1"/>
</dbReference>
<feature type="coiled-coil region" evidence="8">
    <location>
        <begin position="44"/>
        <end position="75"/>
    </location>
</feature>
<comment type="similarity">
    <text evidence="1 7">Belongs to the bacterial ribosomal protein bL9 family.</text>
</comment>
<evidence type="ECO:0000256" key="5">
    <source>
        <dbReference type="ARBA" id="ARBA00023274"/>
    </source>
</evidence>
<evidence type="ECO:0000256" key="4">
    <source>
        <dbReference type="ARBA" id="ARBA00022980"/>
    </source>
</evidence>
<dbReference type="SUPFAM" id="SSF55653">
    <property type="entry name" value="Ribosomal protein L9 C-domain"/>
    <property type="match status" value="1"/>
</dbReference>
<keyword evidence="5 7" id="KW-0687">Ribonucleoprotein</keyword>
<dbReference type="PANTHER" id="PTHR21368">
    <property type="entry name" value="50S RIBOSOMAL PROTEIN L9"/>
    <property type="match status" value="1"/>
</dbReference>
<organism evidence="10 11">
    <name type="scientific">Candidatus Saccharicenans subterraneus</name>
    <dbReference type="NCBI Taxonomy" id="2508984"/>
    <lineage>
        <taxon>Bacteria</taxon>
        <taxon>Candidatus Aminicenantota</taxon>
        <taxon>Candidatus Aminicenantia</taxon>
        <taxon>Candidatus Aminicenantales</taxon>
        <taxon>Candidatus Saccharicenantaceae</taxon>
        <taxon>Candidatus Saccharicenans</taxon>
    </lineage>
</organism>
<evidence type="ECO:0000256" key="1">
    <source>
        <dbReference type="ARBA" id="ARBA00010605"/>
    </source>
</evidence>
<dbReference type="GO" id="GO:1990904">
    <property type="term" value="C:ribonucleoprotein complex"/>
    <property type="evidence" value="ECO:0007669"/>
    <property type="project" value="UniProtKB-KW"/>
</dbReference>
<dbReference type="InterPro" id="IPR036935">
    <property type="entry name" value="Ribosomal_bL9_N_sf"/>
</dbReference>
<dbReference type="HAMAP" id="MF_00503">
    <property type="entry name" value="Ribosomal_bL9"/>
    <property type="match status" value="1"/>
</dbReference>
<dbReference type="Gene3D" id="3.10.430.100">
    <property type="entry name" value="Ribosomal protein L9, C-terminal domain"/>
    <property type="match status" value="1"/>
</dbReference>
<proteinExistence type="inferred from homology"/>
<evidence type="ECO:0000256" key="3">
    <source>
        <dbReference type="ARBA" id="ARBA00022884"/>
    </source>
</evidence>
<keyword evidence="3 7" id="KW-0694">RNA-binding</keyword>
<dbReference type="InterPro" id="IPR009027">
    <property type="entry name" value="Ribosomal_bL9/RNase_H1_N"/>
</dbReference>
<dbReference type="NCBIfam" id="TIGR00158">
    <property type="entry name" value="L9"/>
    <property type="match status" value="1"/>
</dbReference>
<dbReference type="AlphaFoldDB" id="A0A3E2BQ92"/>
<keyword evidence="4 7" id="KW-0689">Ribosomal protein</keyword>
<dbReference type="InterPro" id="IPR020594">
    <property type="entry name" value="Ribosomal_bL9_bac/chp"/>
</dbReference>
<evidence type="ECO:0000313" key="11">
    <source>
        <dbReference type="Proteomes" id="UP000257323"/>
    </source>
</evidence>
<comment type="function">
    <text evidence="7">Binds to the 23S rRNA.</text>
</comment>
<evidence type="ECO:0000256" key="8">
    <source>
        <dbReference type="SAM" id="Coils"/>
    </source>
</evidence>
<dbReference type="GO" id="GO:0006412">
    <property type="term" value="P:translation"/>
    <property type="evidence" value="ECO:0007669"/>
    <property type="project" value="UniProtKB-UniRule"/>
</dbReference>
<dbReference type="GO" id="GO:0005840">
    <property type="term" value="C:ribosome"/>
    <property type="evidence" value="ECO:0007669"/>
    <property type="project" value="UniProtKB-KW"/>
</dbReference>
<dbReference type="SUPFAM" id="SSF55658">
    <property type="entry name" value="L9 N-domain-like"/>
    <property type="match status" value="1"/>
</dbReference>
<evidence type="ECO:0000256" key="7">
    <source>
        <dbReference type="HAMAP-Rule" id="MF_00503"/>
    </source>
</evidence>
<evidence type="ECO:0000256" key="6">
    <source>
        <dbReference type="ARBA" id="ARBA00035292"/>
    </source>
</evidence>
<protein>
    <recommendedName>
        <fullName evidence="6 7">Large ribosomal subunit protein bL9</fullName>
    </recommendedName>
</protein>
<dbReference type="Pfam" id="PF01281">
    <property type="entry name" value="Ribosomal_L9_N"/>
    <property type="match status" value="1"/>
</dbReference>
<feature type="domain" description="Ribosomal protein L9" evidence="9">
    <location>
        <begin position="13"/>
        <end position="40"/>
    </location>
</feature>
<dbReference type="PROSITE" id="PS00651">
    <property type="entry name" value="RIBOSOMAL_L9"/>
    <property type="match status" value="1"/>
</dbReference>
<dbReference type="InterPro" id="IPR036791">
    <property type="entry name" value="Ribosomal_bL9_C_sf"/>
</dbReference>
<dbReference type="GO" id="GO:0019843">
    <property type="term" value="F:rRNA binding"/>
    <property type="evidence" value="ECO:0007669"/>
    <property type="project" value="UniProtKB-UniRule"/>
</dbReference>
<gene>
    <name evidence="7" type="primary">rplI</name>
    <name evidence="10" type="ORF">OP8BY_0816</name>
</gene>
<dbReference type="GO" id="GO:0003735">
    <property type="term" value="F:structural constituent of ribosome"/>
    <property type="evidence" value="ECO:0007669"/>
    <property type="project" value="InterPro"/>
</dbReference>
<dbReference type="Proteomes" id="UP000257323">
    <property type="component" value="Unassembled WGS sequence"/>
</dbReference>
<dbReference type="InterPro" id="IPR020069">
    <property type="entry name" value="Ribosomal_bL9_C"/>
</dbReference>
<keyword evidence="2 7" id="KW-0699">rRNA-binding</keyword>
<evidence type="ECO:0000256" key="2">
    <source>
        <dbReference type="ARBA" id="ARBA00022730"/>
    </source>
</evidence>
<keyword evidence="8" id="KW-0175">Coiled coil</keyword>
<reference evidence="10 11" key="1">
    <citation type="submission" date="2018-08" db="EMBL/GenBank/DDBJ databases">
        <title>Genome analysis of the thermophilic bacterium of the candidate phylum Aminicenantes from deep subsurface aquifer revealed its physiology and ecological role.</title>
        <authorList>
            <person name="Kadnikov V.V."/>
            <person name="Mardanov A.V."/>
            <person name="Beletsky A.V."/>
            <person name="Karnachuk O.V."/>
            <person name="Ravin N.V."/>
        </authorList>
    </citation>
    <scope>NUCLEOTIDE SEQUENCE [LARGE SCALE GENOMIC DNA]</scope>
    <source>
        <strain evidence="10">BY38</strain>
    </source>
</reference>
<evidence type="ECO:0000313" key="10">
    <source>
        <dbReference type="EMBL" id="RFT16874.1"/>
    </source>
</evidence>